<organism evidence="1 2">
    <name type="scientific">Janibacter limosus</name>
    <dbReference type="NCBI Taxonomy" id="53458"/>
    <lineage>
        <taxon>Bacteria</taxon>
        <taxon>Bacillati</taxon>
        <taxon>Actinomycetota</taxon>
        <taxon>Actinomycetes</taxon>
        <taxon>Micrococcales</taxon>
        <taxon>Intrasporangiaceae</taxon>
        <taxon>Janibacter</taxon>
    </lineage>
</organism>
<dbReference type="Proteomes" id="UP001059663">
    <property type="component" value="Chromosome"/>
</dbReference>
<proteinExistence type="predicted"/>
<accession>A0AC61U8Z6</accession>
<dbReference type="EMBL" id="CP087977">
    <property type="protein sequence ID" value="UUZ46509.1"/>
    <property type="molecule type" value="Genomic_DNA"/>
</dbReference>
<sequence length="167" mass="18515">MRARHRLSKLLLRHGVVYYGGAAWTGKHDVWLRQEALSQLTGRATRLAFDSDYEAVLTVRARRDRLNVAIEEMAADGEFTDVVHRLGCLRGVGTLTGFALAVEVGDWHRFTGNSIGSFVGLCTQRVLLRQLARAGIDHQDRQHPCTSTAGRGRPAPPPPLPDRQDHA</sequence>
<reference evidence="1" key="1">
    <citation type="submission" date="2021-11" db="EMBL/GenBank/DDBJ databases">
        <title>Study of the species diversity of bacterial strains isolated from a unique natural object - Shulgan-Tash cave (Bashkiria).</title>
        <authorList>
            <person name="Sazanova A.L."/>
            <person name="Chirak E.R."/>
            <person name="Safronova V.I."/>
        </authorList>
    </citation>
    <scope>NUCLEOTIDE SEQUENCE</scope>
    <source>
        <strain evidence="1">P1</strain>
    </source>
</reference>
<protein>
    <submittedName>
        <fullName evidence="1">Uncharacterized protein</fullName>
    </submittedName>
</protein>
<name>A0AC61U8Z6_9MICO</name>
<evidence type="ECO:0000313" key="1">
    <source>
        <dbReference type="EMBL" id="UUZ46509.1"/>
    </source>
</evidence>
<evidence type="ECO:0000313" key="2">
    <source>
        <dbReference type="Proteomes" id="UP001059663"/>
    </source>
</evidence>
<gene>
    <name evidence="1" type="ORF">LP422_07820</name>
</gene>